<dbReference type="GO" id="GO:0005524">
    <property type="term" value="F:ATP binding"/>
    <property type="evidence" value="ECO:0007669"/>
    <property type="project" value="UniProtKB-KW"/>
</dbReference>
<organism evidence="3">
    <name type="scientific">freshwater metagenome</name>
    <dbReference type="NCBI Taxonomy" id="449393"/>
    <lineage>
        <taxon>unclassified sequences</taxon>
        <taxon>metagenomes</taxon>
        <taxon>ecological metagenomes</taxon>
    </lineage>
</organism>
<evidence type="ECO:0000313" key="3">
    <source>
        <dbReference type="EMBL" id="CAB4579626.1"/>
    </source>
</evidence>
<dbReference type="Gene3D" id="2.60.34.10">
    <property type="entry name" value="Substrate Binding Domain Of DNAk, Chain A, domain 1"/>
    <property type="match status" value="1"/>
</dbReference>
<dbReference type="PANTHER" id="PTHR19375">
    <property type="entry name" value="HEAT SHOCK PROTEIN 70KDA"/>
    <property type="match status" value="1"/>
</dbReference>
<evidence type="ECO:0000256" key="1">
    <source>
        <dbReference type="ARBA" id="ARBA00022741"/>
    </source>
</evidence>
<dbReference type="EMBL" id="CAEZTT010000092">
    <property type="protein sequence ID" value="CAB4579626.1"/>
    <property type="molecule type" value="Genomic_DNA"/>
</dbReference>
<evidence type="ECO:0000256" key="2">
    <source>
        <dbReference type="ARBA" id="ARBA00022840"/>
    </source>
</evidence>
<keyword evidence="2" id="KW-0067">ATP-binding</keyword>
<keyword evidence="1" id="KW-0547">Nucleotide-binding</keyword>
<name>A0A6J6EU06_9ZZZZ</name>
<dbReference type="InterPro" id="IPR013126">
    <property type="entry name" value="Hsp_70_fam"/>
</dbReference>
<dbReference type="SUPFAM" id="SSF100920">
    <property type="entry name" value="Heat shock protein 70kD (HSP70), peptide-binding domain"/>
    <property type="match status" value="1"/>
</dbReference>
<accession>A0A6J6EU06</accession>
<dbReference type="PRINTS" id="PR00301">
    <property type="entry name" value="HEATSHOCK70"/>
</dbReference>
<gene>
    <name evidence="3" type="ORF">UFOPK1726_00816</name>
</gene>
<sequence>MLRGDYDYVDRVPKSLGVETTGGYMDVLIPQGVRIPAEGTGTFTTFQDNQKMIMVQVYEGEEEKTENCDFMGVIYIVGIPEMPAKVPRVRVKFSVDVRGVLSVVATEESTGDKRELTVYRTTCYSG</sequence>
<reference evidence="3" key="1">
    <citation type="submission" date="2020-05" db="EMBL/GenBank/DDBJ databases">
        <authorList>
            <person name="Chiriac C."/>
            <person name="Salcher M."/>
            <person name="Ghai R."/>
            <person name="Kavagutti S V."/>
        </authorList>
    </citation>
    <scope>NUCLEOTIDE SEQUENCE</scope>
</reference>
<dbReference type="Pfam" id="PF00012">
    <property type="entry name" value="HSP70"/>
    <property type="match status" value="1"/>
</dbReference>
<proteinExistence type="predicted"/>
<dbReference type="InterPro" id="IPR029047">
    <property type="entry name" value="HSP70_peptide-bd_sf"/>
</dbReference>
<protein>
    <submittedName>
        <fullName evidence="3">Unannotated protein</fullName>
    </submittedName>
</protein>
<dbReference type="GO" id="GO:0140662">
    <property type="term" value="F:ATP-dependent protein folding chaperone"/>
    <property type="evidence" value="ECO:0007669"/>
    <property type="project" value="InterPro"/>
</dbReference>
<dbReference type="AlphaFoldDB" id="A0A6J6EU06"/>